<feature type="compositionally biased region" description="Basic and acidic residues" evidence="1">
    <location>
        <begin position="27"/>
        <end position="40"/>
    </location>
</feature>
<name>A0AAV7TCC0_PLEWA</name>
<comment type="caution">
    <text evidence="2">The sequence shown here is derived from an EMBL/GenBank/DDBJ whole genome shotgun (WGS) entry which is preliminary data.</text>
</comment>
<gene>
    <name evidence="2" type="ORF">NDU88_006084</name>
</gene>
<organism evidence="2 3">
    <name type="scientific">Pleurodeles waltl</name>
    <name type="common">Iberian ribbed newt</name>
    <dbReference type="NCBI Taxonomy" id="8319"/>
    <lineage>
        <taxon>Eukaryota</taxon>
        <taxon>Metazoa</taxon>
        <taxon>Chordata</taxon>
        <taxon>Craniata</taxon>
        <taxon>Vertebrata</taxon>
        <taxon>Euteleostomi</taxon>
        <taxon>Amphibia</taxon>
        <taxon>Batrachia</taxon>
        <taxon>Caudata</taxon>
        <taxon>Salamandroidea</taxon>
        <taxon>Salamandridae</taxon>
        <taxon>Pleurodelinae</taxon>
        <taxon>Pleurodeles</taxon>
    </lineage>
</organism>
<sequence>MTGGHWSPKAAQNKTCAAPTDRRGRRLKPERPGRRPCTGDEVRVGTAVECGPLGVPARTGIRRHYWQGGNTVPQADELGPSQA</sequence>
<dbReference type="AlphaFoldDB" id="A0AAV7TCC0"/>
<feature type="region of interest" description="Disordered" evidence="1">
    <location>
        <begin position="1"/>
        <end position="40"/>
    </location>
</feature>
<proteinExistence type="predicted"/>
<evidence type="ECO:0000313" key="2">
    <source>
        <dbReference type="EMBL" id="KAJ1174262.1"/>
    </source>
</evidence>
<evidence type="ECO:0000256" key="1">
    <source>
        <dbReference type="SAM" id="MobiDB-lite"/>
    </source>
</evidence>
<dbReference type="Proteomes" id="UP001066276">
    <property type="component" value="Chromosome 4_1"/>
</dbReference>
<accession>A0AAV7TCC0</accession>
<protein>
    <submittedName>
        <fullName evidence="2">Uncharacterized protein</fullName>
    </submittedName>
</protein>
<evidence type="ECO:0000313" key="3">
    <source>
        <dbReference type="Proteomes" id="UP001066276"/>
    </source>
</evidence>
<reference evidence="2" key="1">
    <citation type="journal article" date="2022" name="bioRxiv">
        <title>Sequencing and chromosome-scale assembly of the giantPleurodeles waltlgenome.</title>
        <authorList>
            <person name="Brown T."/>
            <person name="Elewa A."/>
            <person name="Iarovenko S."/>
            <person name="Subramanian E."/>
            <person name="Araus A.J."/>
            <person name="Petzold A."/>
            <person name="Susuki M."/>
            <person name="Suzuki K.-i.T."/>
            <person name="Hayashi T."/>
            <person name="Toyoda A."/>
            <person name="Oliveira C."/>
            <person name="Osipova E."/>
            <person name="Leigh N.D."/>
            <person name="Simon A."/>
            <person name="Yun M.H."/>
        </authorList>
    </citation>
    <scope>NUCLEOTIDE SEQUENCE</scope>
    <source>
        <strain evidence="2">20211129_DDA</strain>
        <tissue evidence="2">Liver</tissue>
    </source>
</reference>
<dbReference type="EMBL" id="JANPWB010000007">
    <property type="protein sequence ID" value="KAJ1174262.1"/>
    <property type="molecule type" value="Genomic_DNA"/>
</dbReference>
<keyword evidence="3" id="KW-1185">Reference proteome</keyword>